<dbReference type="OrthoDB" id="2596766at2759"/>
<evidence type="ECO:0000256" key="1">
    <source>
        <dbReference type="PROSITE-ProRule" id="PRU00047"/>
    </source>
</evidence>
<dbReference type="GO" id="GO:0003676">
    <property type="term" value="F:nucleic acid binding"/>
    <property type="evidence" value="ECO:0007669"/>
    <property type="project" value="InterPro"/>
</dbReference>
<dbReference type="Gene3D" id="4.10.60.10">
    <property type="entry name" value="Zinc finger, CCHC-type"/>
    <property type="match status" value="1"/>
</dbReference>
<dbReference type="Pfam" id="PF08387">
    <property type="entry name" value="FBD"/>
    <property type="match status" value="1"/>
</dbReference>
<evidence type="ECO:0000313" key="4">
    <source>
        <dbReference type="EMBL" id="CAA0839882.1"/>
    </source>
</evidence>
<dbReference type="PANTHER" id="PTHR47592">
    <property type="entry name" value="PBF68 PROTEIN"/>
    <property type="match status" value="1"/>
</dbReference>
<keyword evidence="5" id="KW-1185">Reference proteome</keyword>
<dbReference type="SUPFAM" id="SSF57756">
    <property type="entry name" value="Retrovirus zinc finger-like domains"/>
    <property type="match status" value="1"/>
</dbReference>
<dbReference type="InterPro" id="IPR036875">
    <property type="entry name" value="Znf_CCHC_sf"/>
</dbReference>
<dbReference type="PANTHER" id="PTHR47592:SF31">
    <property type="entry name" value="ZINC FINGER, CCHC-TYPE-RELATED"/>
    <property type="match status" value="1"/>
</dbReference>
<name>A0A9N7NWX9_STRHE</name>
<keyword evidence="1" id="KW-0862">Zinc</keyword>
<protein>
    <recommendedName>
        <fullName evidence="3">CCHC-type domain-containing protein</fullName>
    </recommendedName>
</protein>
<sequence length="417" mass="47149">MDLERTSDREVGTPEKYSHEHLRLFEFQGYYGRSRDVELVGYVLANCVVLEKVVICPSDHHSKSDEEWAFEHKQVCAFIRMWVDDNVRNLVANETNAKDLWATLETMYASKTGVLDQLSNVGVTFENEILGLWLLNTLPDSWETFKVSHTNSAPGNKMSFDYAKSGILNEEIRRRTQGSSSQTEVLVTEQKERQQNIGQGNRGKSRSKSRGKYKDVECNYCKKKGHMKKDCWKLKNKNRENNSKSEKFEESTSDRVATATSADLVIVYDDGDINLVSSDSSWLGDSGAAVYVTPKREFFSTYTVGDFGYLRMGNNGMAKVIGKGDICLKMTNGSTVLLRDVRHAPDVRLNLISIGRLDDDGYGNNFVDGKWKISKGSLILTKGTKLKENLYVVQASILDDSVNMVEKHAHQNCRIED</sequence>
<keyword evidence="1" id="KW-0863">Zinc-finger</keyword>
<dbReference type="InterPro" id="IPR001878">
    <property type="entry name" value="Znf_CCHC"/>
</dbReference>
<dbReference type="InterPro" id="IPR054722">
    <property type="entry name" value="PolX-like_BBD"/>
</dbReference>
<evidence type="ECO:0000313" key="5">
    <source>
        <dbReference type="Proteomes" id="UP001153555"/>
    </source>
</evidence>
<comment type="caution">
    <text evidence="4">The sequence shown here is derived from an EMBL/GenBank/DDBJ whole genome shotgun (WGS) entry which is preliminary data.</text>
</comment>
<dbReference type="PROSITE" id="PS50158">
    <property type="entry name" value="ZF_CCHC"/>
    <property type="match status" value="1"/>
</dbReference>
<keyword evidence="1" id="KW-0479">Metal-binding</keyword>
<feature type="domain" description="CCHC-type" evidence="3">
    <location>
        <begin position="218"/>
        <end position="231"/>
    </location>
</feature>
<gene>
    <name evidence="4" type="ORF">SHERM_06346</name>
</gene>
<evidence type="ECO:0000259" key="3">
    <source>
        <dbReference type="PROSITE" id="PS50158"/>
    </source>
</evidence>
<proteinExistence type="predicted"/>
<dbReference type="Proteomes" id="UP001153555">
    <property type="component" value="Unassembled WGS sequence"/>
</dbReference>
<organism evidence="4 5">
    <name type="scientific">Striga hermonthica</name>
    <name type="common">Purple witchweed</name>
    <name type="synonym">Buchnera hermonthica</name>
    <dbReference type="NCBI Taxonomy" id="68872"/>
    <lineage>
        <taxon>Eukaryota</taxon>
        <taxon>Viridiplantae</taxon>
        <taxon>Streptophyta</taxon>
        <taxon>Embryophyta</taxon>
        <taxon>Tracheophyta</taxon>
        <taxon>Spermatophyta</taxon>
        <taxon>Magnoliopsida</taxon>
        <taxon>eudicotyledons</taxon>
        <taxon>Gunneridae</taxon>
        <taxon>Pentapetalae</taxon>
        <taxon>asterids</taxon>
        <taxon>lamiids</taxon>
        <taxon>Lamiales</taxon>
        <taxon>Orobanchaceae</taxon>
        <taxon>Buchnereae</taxon>
        <taxon>Striga</taxon>
    </lineage>
</organism>
<dbReference type="EMBL" id="CACSLK010031655">
    <property type="protein sequence ID" value="CAA0839882.1"/>
    <property type="molecule type" value="Genomic_DNA"/>
</dbReference>
<feature type="region of interest" description="Disordered" evidence="2">
    <location>
        <begin position="174"/>
        <end position="210"/>
    </location>
</feature>
<dbReference type="InterPro" id="IPR006566">
    <property type="entry name" value="FBD"/>
</dbReference>
<dbReference type="GO" id="GO:0008270">
    <property type="term" value="F:zinc ion binding"/>
    <property type="evidence" value="ECO:0007669"/>
    <property type="project" value="UniProtKB-KW"/>
</dbReference>
<accession>A0A9N7NWX9</accession>
<dbReference type="Pfam" id="PF22936">
    <property type="entry name" value="Pol_BBD"/>
    <property type="match status" value="1"/>
</dbReference>
<dbReference type="AlphaFoldDB" id="A0A9N7NWX9"/>
<evidence type="ECO:0000256" key="2">
    <source>
        <dbReference type="SAM" id="MobiDB-lite"/>
    </source>
</evidence>
<reference evidence="4" key="1">
    <citation type="submission" date="2019-12" db="EMBL/GenBank/DDBJ databases">
        <authorList>
            <person name="Scholes J."/>
        </authorList>
    </citation>
    <scope>NUCLEOTIDE SEQUENCE</scope>
</reference>